<sequence>MVDSEFSDFRDELSSLPWTPSSPLIRKKSYGNLLRSGLPRHRSPVCRITDEVLFGDVWKRQELASRDRSLVTVAVLVAMNRVEQLPFHLRLARQNGVSSDELAELVTHLAFYAGWPVAASALNLLRGVGK</sequence>
<dbReference type="SUPFAM" id="SSF69118">
    <property type="entry name" value="AhpD-like"/>
    <property type="match status" value="1"/>
</dbReference>
<protein>
    <submittedName>
        <fullName evidence="2">Carboxymuconolactone decarboxylase family protein</fullName>
    </submittedName>
</protein>
<dbReference type="InterPro" id="IPR052512">
    <property type="entry name" value="4CMD/NDH-1_regulator"/>
</dbReference>
<proteinExistence type="predicted"/>
<dbReference type="GO" id="GO:0051920">
    <property type="term" value="F:peroxiredoxin activity"/>
    <property type="evidence" value="ECO:0007669"/>
    <property type="project" value="InterPro"/>
</dbReference>
<dbReference type="Pfam" id="PF02627">
    <property type="entry name" value="CMD"/>
    <property type="match status" value="1"/>
</dbReference>
<feature type="domain" description="Carboxymuconolactone decarboxylase-like" evidence="1">
    <location>
        <begin position="49"/>
        <end position="125"/>
    </location>
</feature>
<organism evidence="2 3">
    <name type="scientific">Luteibacter anthropi</name>
    <dbReference type="NCBI Taxonomy" id="564369"/>
    <lineage>
        <taxon>Bacteria</taxon>
        <taxon>Pseudomonadati</taxon>
        <taxon>Pseudomonadota</taxon>
        <taxon>Gammaproteobacteria</taxon>
        <taxon>Lysobacterales</taxon>
        <taxon>Rhodanobacteraceae</taxon>
        <taxon>Luteibacter</taxon>
    </lineage>
</organism>
<dbReference type="EMBL" id="JAARLZ010000010">
    <property type="protein sequence ID" value="NII08117.1"/>
    <property type="molecule type" value="Genomic_DNA"/>
</dbReference>
<evidence type="ECO:0000259" key="1">
    <source>
        <dbReference type="Pfam" id="PF02627"/>
    </source>
</evidence>
<evidence type="ECO:0000313" key="2">
    <source>
        <dbReference type="EMBL" id="NII08117.1"/>
    </source>
</evidence>
<dbReference type="PANTHER" id="PTHR33570:SF9">
    <property type="entry name" value="BLL4600 PROTEIN"/>
    <property type="match status" value="1"/>
</dbReference>
<evidence type="ECO:0000313" key="3">
    <source>
        <dbReference type="Proteomes" id="UP000490980"/>
    </source>
</evidence>
<dbReference type="Proteomes" id="UP000490980">
    <property type="component" value="Unassembled WGS sequence"/>
</dbReference>
<comment type="caution">
    <text evidence="2">The sequence shown here is derived from an EMBL/GenBank/DDBJ whole genome shotgun (WGS) entry which is preliminary data.</text>
</comment>
<dbReference type="Gene3D" id="1.20.1290.10">
    <property type="entry name" value="AhpD-like"/>
    <property type="match status" value="1"/>
</dbReference>
<dbReference type="InterPro" id="IPR029032">
    <property type="entry name" value="AhpD-like"/>
</dbReference>
<dbReference type="InterPro" id="IPR003779">
    <property type="entry name" value="CMD-like"/>
</dbReference>
<accession>A0A7X5UD85</accession>
<reference evidence="2 3" key="1">
    <citation type="submission" date="2020-03" db="EMBL/GenBank/DDBJ databases">
        <authorList>
            <person name="Lai Q."/>
        </authorList>
    </citation>
    <scope>NUCLEOTIDE SEQUENCE [LARGE SCALE GENOMIC DNA]</scope>
    <source>
        <strain evidence="2 3">CCUG 25036</strain>
    </source>
</reference>
<keyword evidence="3" id="KW-1185">Reference proteome</keyword>
<gene>
    <name evidence="2" type="ORF">HBF25_17170</name>
</gene>
<dbReference type="AlphaFoldDB" id="A0A7X5UD85"/>
<dbReference type="PANTHER" id="PTHR33570">
    <property type="entry name" value="4-CARBOXYMUCONOLACTONE DECARBOXYLASE FAMILY PROTEIN"/>
    <property type="match status" value="1"/>
</dbReference>
<name>A0A7X5UD85_9GAMM</name>